<evidence type="ECO:0000256" key="11">
    <source>
        <dbReference type="SAM" id="MobiDB-lite"/>
    </source>
</evidence>
<keyword evidence="3 12" id="KW-0812">Transmembrane</keyword>
<feature type="signal peptide" evidence="13">
    <location>
        <begin position="1"/>
        <end position="20"/>
    </location>
</feature>
<evidence type="ECO:0000256" key="10">
    <source>
        <dbReference type="ARBA" id="ARBA00037847"/>
    </source>
</evidence>
<dbReference type="AlphaFoldDB" id="A0A0G4F363"/>
<keyword evidence="2" id="KW-0245">EGF-like domain</keyword>
<sequence>MGFLHLICLGLFSLAHVSRGQIRVVAPTDLKNSIGKNGSGRIQGSTAAFGTPSYGQKKIGKLVFSDSQSKHCEPDYAEEDFIKSEDAERKKDNDHPNDLEGVDKLHIVLVDRGGCTFVTKVFLAQEHYKAEAVIVVDNTGATNDGIKHTVVADDGRGNKVTIPSILITETDGDRLKEAVKKGKQDPTKQVLVELEWDVPQEDVVTVDFWSDAGKEISYKFLREFAPYAKLLGHNLRFNVHYSIYPVDKDYNSMCWTKDTDSESKFCADDPDNIGPITGEDIINEDIRQMCIMKHTASEKKELEGSYYSEKFWSYITAFYAEGSNCVKKSENSLGLRKCSEEAMSTAGIDRTPIDACIKKTQDVKTMLAEEAGNQAWGVMAIRVNGWRYKGVPEAHLVATAVCEGFTEPPAACKGIKTQVSGDSSFSVGNYLLALLVILCVVGLAFYFYQIYLQRSVRDTLRHEVMMEVKSQMADYQPLKEVDEKGGAGGQDKRGGRPLIL</sequence>
<proteinExistence type="predicted"/>
<feature type="region of interest" description="Disordered" evidence="11">
    <location>
        <begin position="75"/>
        <end position="97"/>
    </location>
</feature>
<organism evidence="16">
    <name type="scientific">Chromera velia CCMP2878</name>
    <dbReference type="NCBI Taxonomy" id="1169474"/>
    <lineage>
        <taxon>Eukaryota</taxon>
        <taxon>Sar</taxon>
        <taxon>Alveolata</taxon>
        <taxon>Colpodellida</taxon>
        <taxon>Chromeraceae</taxon>
        <taxon>Chromera</taxon>
    </lineage>
</organism>
<evidence type="ECO:0000256" key="9">
    <source>
        <dbReference type="ARBA" id="ARBA00023180"/>
    </source>
</evidence>
<evidence type="ECO:0000256" key="1">
    <source>
        <dbReference type="ARBA" id="ARBA00004479"/>
    </source>
</evidence>
<feature type="domain" description="PA" evidence="14">
    <location>
        <begin position="60"/>
        <end position="175"/>
    </location>
</feature>
<evidence type="ECO:0000259" key="14">
    <source>
        <dbReference type="Pfam" id="PF02225"/>
    </source>
</evidence>
<feature type="domain" description="Vacuolar sorting receptor thioredoxin-like" evidence="15">
    <location>
        <begin position="206"/>
        <end position="402"/>
    </location>
</feature>
<dbReference type="EMBL" id="CDMZ01000090">
    <property type="protein sequence ID" value="CEM06489.1"/>
    <property type="molecule type" value="Genomic_DNA"/>
</dbReference>
<evidence type="ECO:0000256" key="13">
    <source>
        <dbReference type="SAM" id="SignalP"/>
    </source>
</evidence>
<dbReference type="InterPro" id="IPR046450">
    <property type="entry name" value="PA_dom_sf"/>
</dbReference>
<evidence type="ECO:0000256" key="8">
    <source>
        <dbReference type="ARBA" id="ARBA00023136"/>
    </source>
</evidence>
<dbReference type="GO" id="GO:0016020">
    <property type="term" value="C:membrane"/>
    <property type="evidence" value="ECO:0007669"/>
    <property type="project" value="UniProtKB-SubCell"/>
</dbReference>
<evidence type="ECO:0000256" key="6">
    <source>
        <dbReference type="ARBA" id="ARBA00022837"/>
    </source>
</evidence>
<dbReference type="PANTHER" id="PTHR22702:SF1">
    <property type="entry name" value="PROTEASE-ASSOCIATED DOMAIN-CONTAINING PROTEIN 1"/>
    <property type="match status" value="1"/>
</dbReference>
<dbReference type="VEuPathDB" id="CryptoDB:Cvel_14924"/>
<protein>
    <submittedName>
        <fullName evidence="16">Uncharacterized protein</fullName>
    </submittedName>
</protein>
<feature type="region of interest" description="Disordered" evidence="11">
    <location>
        <begin position="481"/>
        <end position="500"/>
    </location>
</feature>
<reference evidence="16" key="1">
    <citation type="submission" date="2014-11" db="EMBL/GenBank/DDBJ databases">
        <authorList>
            <person name="Otto D Thomas"/>
            <person name="Naeem Raeece"/>
        </authorList>
    </citation>
    <scope>NUCLEOTIDE SEQUENCE</scope>
</reference>
<evidence type="ECO:0000256" key="2">
    <source>
        <dbReference type="ARBA" id="ARBA00022536"/>
    </source>
</evidence>
<evidence type="ECO:0000256" key="7">
    <source>
        <dbReference type="ARBA" id="ARBA00022989"/>
    </source>
</evidence>
<evidence type="ECO:0000256" key="3">
    <source>
        <dbReference type="ARBA" id="ARBA00022692"/>
    </source>
</evidence>
<evidence type="ECO:0000256" key="12">
    <source>
        <dbReference type="SAM" id="Phobius"/>
    </source>
</evidence>
<evidence type="ECO:0000256" key="5">
    <source>
        <dbReference type="ARBA" id="ARBA00022737"/>
    </source>
</evidence>
<dbReference type="PhylomeDB" id="A0A0G4F363"/>
<dbReference type="Pfam" id="PF25011">
    <property type="entry name" value="VSR_TRX"/>
    <property type="match status" value="1"/>
</dbReference>
<feature type="chain" id="PRO_5005188017" evidence="13">
    <location>
        <begin position="21"/>
        <end position="500"/>
    </location>
</feature>
<feature type="transmembrane region" description="Helical" evidence="12">
    <location>
        <begin position="430"/>
        <end position="451"/>
    </location>
</feature>
<dbReference type="GO" id="GO:0012505">
    <property type="term" value="C:endomembrane system"/>
    <property type="evidence" value="ECO:0007669"/>
    <property type="project" value="UniProtKB-SubCell"/>
</dbReference>
<dbReference type="SUPFAM" id="SSF52025">
    <property type="entry name" value="PA domain"/>
    <property type="match status" value="1"/>
</dbReference>
<keyword evidence="8 12" id="KW-0472">Membrane</keyword>
<evidence type="ECO:0000313" key="16">
    <source>
        <dbReference type="EMBL" id="CEM06489.1"/>
    </source>
</evidence>
<evidence type="ECO:0000259" key="15">
    <source>
        <dbReference type="Pfam" id="PF25011"/>
    </source>
</evidence>
<dbReference type="Gene3D" id="3.50.30.30">
    <property type="match status" value="1"/>
</dbReference>
<feature type="compositionally biased region" description="Basic and acidic residues" evidence="11">
    <location>
        <begin position="481"/>
        <end position="494"/>
    </location>
</feature>
<keyword evidence="9" id="KW-0325">Glycoprotein</keyword>
<dbReference type="PANTHER" id="PTHR22702">
    <property type="entry name" value="PROTEASE-ASSOCIATED DOMAIN-CONTAINING PROTEIN"/>
    <property type="match status" value="1"/>
</dbReference>
<evidence type="ECO:0000256" key="4">
    <source>
        <dbReference type="ARBA" id="ARBA00022729"/>
    </source>
</evidence>
<gene>
    <name evidence="16" type="ORF">Cvel_14924</name>
</gene>
<keyword evidence="6" id="KW-0106">Calcium</keyword>
<comment type="subcellular location">
    <subcellularLocation>
        <location evidence="10">Endomembrane system</location>
        <topology evidence="10">Single-pass membrane protein</topology>
    </subcellularLocation>
    <subcellularLocation>
        <location evidence="1">Membrane</location>
        <topology evidence="1">Single-pass type I membrane protein</topology>
    </subcellularLocation>
</comment>
<dbReference type="InterPro" id="IPR003137">
    <property type="entry name" value="PA_domain"/>
</dbReference>
<dbReference type="Pfam" id="PF02225">
    <property type="entry name" value="PA"/>
    <property type="match status" value="1"/>
</dbReference>
<keyword evidence="7 12" id="KW-1133">Transmembrane helix</keyword>
<keyword evidence="5" id="KW-0677">Repeat</keyword>
<keyword evidence="4 13" id="KW-0732">Signal</keyword>
<name>A0A0G4F363_9ALVE</name>
<accession>A0A0G4F363</accession>
<dbReference type="InterPro" id="IPR056858">
    <property type="entry name" value="VSR_TRX"/>
</dbReference>